<evidence type="ECO:0000256" key="5">
    <source>
        <dbReference type="ARBA" id="ARBA00023136"/>
    </source>
</evidence>
<evidence type="ECO:0000313" key="8">
    <source>
        <dbReference type="Proteomes" id="UP000008694"/>
    </source>
</evidence>
<protein>
    <submittedName>
        <fullName evidence="7">Uncharacterized protein</fullName>
    </submittedName>
</protein>
<keyword evidence="4" id="KW-1133">Transmembrane helix</keyword>
<keyword evidence="8" id="KW-1185">Reference proteome</keyword>
<comment type="similarity">
    <text evidence="2">Belongs to the UPF0496 family.</text>
</comment>
<dbReference type="eggNOG" id="ENOG502QQBT">
    <property type="taxonomic scope" value="Eukaryota"/>
</dbReference>
<feature type="coiled-coil region" evidence="6">
    <location>
        <begin position="207"/>
        <end position="237"/>
    </location>
</feature>
<evidence type="ECO:0000256" key="1">
    <source>
        <dbReference type="ARBA" id="ARBA00004141"/>
    </source>
</evidence>
<dbReference type="Pfam" id="PF05055">
    <property type="entry name" value="DUF677"/>
    <property type="match status" value="1"/>
</dbReference>
<keyword evidence="5" id="KW-0472">Membrane</keyword>
<dbReference type="PANTHER" id="PTHR31113:SF13">
    <property type="entry name" value="(RAPE) HYPOTHETICAL PROTEIN"/>
    <property type="match status" value="1"/>
</dbReference>
<dbReference type="Proteomes" id="UP000008694">
    <property type="component" value="Unassembled WGS sequence"/>
</dbReference>
<comment type="subcellular location">
    <subcellularLocation>
        <location evidence="1">Membrane</location>
        <topology evidence="1">Multi-pass membrane protein</topology>
    </subcellularLocation>
</comment>
<accession>D7MME5</accession>
<dbReference type="STRING" id="81972.D7MME5"/>
<dbReference type="EMBL" id="GL348720">
    <property type="protein sequence ID" value="EFH41314.1"/>
    <property type="molecule type" value="Genomic_DNA"/>
</dbReference>
<dbReference type="GO" id="GO:0016020">
    <property type="term" value="C:membrane"/>
    <property type="evidence" value="ECO:0007669"/>
    <property type="project" value="UniProtKB-SubCell"/>
</dbReference>
<organism evidence="8">
    <name type="scientific">Arabidopsis lyrata subsp. lyrata</name>
    <name type="common">Lyre-leaved rock-cress</name>
    <dbReference type="NCBI Taxonomy" id="81972"/>
    <lineage>
        <taxon>Eukaryota</taxon>
        <taxon>Viridiplantae</taxon>
        <taxon>Streptophyta</taxon>
        <taxon>Embryophyta</taxon>
        <taxon>Tracheophyta</taxon>
        <taxon>Spermatophyta</taxon>
        <taxon>Magnoliopsida</taxon>
        <taxon>eudicotyledons</taxon>
        <taxon>Gunneridae</taxon>
        <taxon>Pentapetalae</taxon>
        <taxon>rosids</taxon>
        <taxon>malvids</taxon>
        <taxon>Brassicales</taxon>
        <taxon>Brassicaceae</taxon>
        <taxon>Camelineae</taxon>
        <taxon>Arabidopsis</taxon>
    </lineage>
</organism>
<gene>
    <name evidence="7" type="ORF">ARALYDRAFT_920059</name>
</gene>
<evidence type="ECO:0000256" key="4">
    <source>
        <dbReference type="ARBA" id="ARBA00022989"/>
    </source>
</evidence>
<dbReference type="InterPro" id="IPR007749">
    <property type="entry name" value="DUF677"/>
</dbReference>
<keyword evidence="6" id="KW-0175">Coiled coil</keyword>
<evidence type="ECO:0000256" key="2">
    <source>
        <dbReference type="ARBA" id="ARBA00009074"/>
    </source>
</evidence>
<name>D7MME5_ARALL</name>
<evidence type="ECO:0000313" key="7">
    <source>
        <dbReference type="EMBL" id="EFH41314.1"/>
    </source>
</evidence>
<dbReference type="KEGG" id="aly:9301130"/>
<dbReference type="OrthoDB" id="1093641at2759"/>
<keyword evidence="3" id="KW-0812">Transmembrane</keyword>
<evidence type="ECO:0000256" key="3">
    <source>
        <dbReference type="ARBA" id="ARBA00022692"/>
    </source>
</evidence>
<evidence type="ECO:0000256" key="6">
    <source>
        <dbReference type="SAM" id="Coils"/>
    </source>
</evidence>
<sequence length="398" mass="45203">MELCGCLPELMTGESSSKRNGPNTLPVKAVRTDMRSKYSSDLSSYTSACMKDSNLKSFDSSLHQRTNIIITSLAARAETQSLNLDSLMEVYGFLLELNQNAVRVIIESREDVWKNKDLKSLVDIYFRSTSKTLDFCNTVENCVKRTEISQLIIRFAVKQFETESEDTDLGENNKKKKYAKTLEELNKFKAMGDPFNGEFVTQFDSVYDQQVLLLEELRKQRKKLDKKQRNVKTLRTLSNVFFATAFVSVLVLSVVATTMSAPPVVSAVASGSTAPIEITGKWFSQMWKKYERAVKRQRGLVLLMESRAQVNNEAMKNVRSEVDELRIRVSLILETVEFAVEREEEEEATRLAMQGIKKHVDGFTEKMEEVGENAAKCCKFIALGRLLVLEHILRLPAN</sequence>
<reference evidence="8" key="1">
    <citation type="journal article" date="2011" name="Nat. Genet.">
        <title>The Arabidopsis lyrata genome sequence and the basis of rapid genome size change.</title>
        <authorList>
            <person name="Hu T.T."/>
            <person name="Pattyn P."/>
            <person name="Bakker E.G."/>
            <person name="Cao J."/>
            <person name="Cheng J.-F."/>
            <person name="Clark R.M."/>
            <person name="Fahlgren N."/>
            <person name="Fawcett J.A."/>
            <person name="Grimwood J."/>
            <person name="Gundlach H."/>
            <person name="Haberer G."/>
            <person name="Hollister J.D."/>
            <person name="Ossowski S."/>
            <person name="Ottilar R.P."/>
            <person name="Salamov A.A."/>
            <person name="Schneeberger K."/>
            <person name="Spannagl M."/>
            <person name="Wang X."/>
            <person name="Yang L."/>
            <person name="Nasrallah M.E."/>
            <person name="Bergelson J."/>
            <person name="Carrington J.C."/>
            <person name="Gaut B.S."/>
            <person name="Schmutz J."/>
            <person name="Mayer K.F.X."/>
            <person name="Van de Peer Y."/>
            <person name="Grigoriev I.V."/>
            <person name="Nordborg M."/>
            <person name="Weigel D."/>
            <person name="Guo Y.-L."/>
        </authorList>
    </citation>
    <scope>NUCLEOTIDE SEQUENCE [LARGE SCALE GENOMIC DNA]</scope>
    <source>
        <strain evidence="8">cv. MN47</strain>
    </source>
</reference>
<dbReference type="Gramene" id="scaffold_803459.1">
    <property type="protein sequence ID" value="scaffold_803459.1"/>
    <property type="gene ID" value="scaffold_803459.1"/>
</dbReference>
<dbReference type="HOGENOM" id="CLU_044778_0_0_1"/>
<dbReference type="PANTHER" id="PTHR31113">
    <property type="entry name" value="UPF0496 PROTEIN 3-RELATED"/>
    <property type="match status" value="1"/>
</dbReference>
<proteinExistence type="inferred from homology"/>
<dbReference type="AlphaFoldDB" id="D7MME5"/>